<keyword evidence="1" id="KW-0540">Nuclease</keyword>
<keyword evidence="2" id="KW-1185">Reference proteome</keyword>
<organism evidence="1 2">
    <name type="scientific">Streptomyces phage Bing</name>
    <dbReference type="NCBI Taxonomy" id="2079427"/>
    <lineage>
        <taxon>Viruses</taxon>
        <taxon>Duplodnaviria</taxon>
        <taxon>Heunggongvirae</taxon>
        <taxon>Uroviricota</taxon>
        <taxon>Caudoviricetes</taxon>
        <taxon>Bingvirus</taxon>
        <taxon>Bingvirus bing</taxon>
    </lineage>
</organism>
<accession>A0A2L1IW69</accession>
<dbReference type="Proteomes" id="UP000241360">
    <property type="component" value="Segment"/>
</dbReference>
<keyword evidence="1" id="KW-0255">Endonuclease</keyword>
<proteinExistence type="predicted"/>
<name>A0A2L1IW69_9CAUD</name>
<reference evidence="2" key="1">
    <citation type="submission" date="2018-01" db="EMBL/GenBank/DDBJ databases">
        <authorList>
            <person name="Wardenburg K.E."/>
            <person name="Rana S."/>
            <person name="Felix E."/>
            <person name="Puentes R.J."/>
            <person name="Shaffer C.D."/>
            <person name="Weston-Hafer K.A."/>
            <person name="Russell D.A."/>
            <person name="Pope W.H."/>
            <person name="Jacobs-Sera D."/>
            <person name="Hendrix R.W."/>
            <person name="Hatfull G.F."/>
        </authorList>
    </citation>
    <scope>NUCLEOTIDE SEQUENCE [LARGE SCALE GENOMIC DNA]</scope>
</reference>
<dbReference type="OrthoDB" id="12209at10239"/>
<gene>
    <name evidence="1" type="ORF">SEA_BING_2</name>
</gene>
<protein>
    <submittedName>
        <fullName evidence="1">HNH endonuclease</fullName>
    </submittedName>
</protein>
<keyword evidence="1" id="KW-0378">Hydrolase</keyword>
<evidence type="ECO:0000313" key="2">
    <source>
        <dbReference type="Proteomes" id="UP000241360"/>
    </source>
</evidence>
<dbReference type="EMBL" id="MG757154">
    <property type="protein sequence ID" value="AVD99424.1"/>
    <property type="molecule type" value="Genomic_DNA"/>
</dbReference>
<evidence type="ECO:0000313" key="1">
    <source>
        <dbReference type="EMBL" id="AVD99424.1"/>
    </source>
</evidence>
<dbReference type="GO" id="GO:0004519">
    <property type="term" value="F:endonuclease activity"/>
    <property type="evidence" value="ECO:0007669"/>
    <property type="project" value="UniProtKB-KW"/>
</dbReference>
<sequence length="135" mass="15772">MSRSYSELRQLETFVERFRYLALRGSVGQSTFGFDRWVNQGFYTSREWRQARDGIIVRDNGCDLGLDGYEIHHGLYIHHLNPITLEQLEDGDDCLLDPNNLITVTHRTHNAIHYGDEKQLVQPVVDRRPGDTKLW</sequence>